<accession>A0ABS3FS31</accession>
<feature type="active site" description="Charge relay system" evidence="7">
    <location>
        <position position="177"/>
    </location>
</feature>
<organism evidence="11 12">
    <name type="scientific">Phormidium pseudopriestleyi FRX01</name>
    <dbReference type="NCBI Taxonomy" id="1759528"/>
    <lineage>
        <taxon>Bacteria</taxon>
        <taxon>Bacillati</taxon>
        <taxon>Cyanobacteriota</taxon>
        <taxon>Cyanophyceae</taxon>
        <taxon>Oscillatoriophycideae</taxon>
        <taxon>Oscillatoriales</taxon>
        <taxon>Oscillatoriaceae</taxon>
        <taxon>Phormidium</taxon>
    </lineage>
</organism>
<dbReference type="InterPro" id="IPR034084">
    <property type="entry name" value="Thermitase-like_dom"/>
</dbReference>
<feature type="domain" description="DUF5942" evidence="10">
    <location>
        <begin position="415"/>
        <end position="602"/>
    </location>
</feature>
<dbReference type="PRINTS" id="PR00723">
    <property type="entry name" value="SUBTILISIN"/>
</dbReference>
<keyword evidence="8" id="KW-1133">Transmembrane helix</keyword>
<keyword evidence="8" id="KW-0472">Membrane</keyword>
<evidence type="ECO:0000256" key="6">
    <source>
        <dbReference type="ARBA" id="ARBA00022825"/>
    </source>
</evidence>
<sequence length="603" mass="64463">MKKLLLLSLFIVGLSFALFNFKGLANQGTFESIVLDFRDNLSLVQVNQQINAIASEYGVVPRLNSEFSADDHFYLVNGDRQLLKSLKKSEVSQYTEYIEPAYEYHTLDIPNDPFYAQQWNLRSINVEKAWNDTKGSGITVAVIDTGVSRVPDLKNTKFVKGYDFVNNRELADDDNGHGTHVAGTIAQTTNNGYGVAGIAYEANIMPLKVLSASGGGNVADIAEAIKLAADNGADVINMSLGGAGESNAMKEAIAYAHNKGVVVIAAAGNEQRNSASYPARYVNVIGVAAIDSTGQKAPYSNFGAGVDISAPGGDTTKGDEGGILQETISFDPDTNLPGFAFQAYQGTSMAAPHVAGVAALIKASGVTDPEKITAILKESARDVKEDPLNHFGAGHLDAASAVALAKGGQFDFGNFFSDFFRWLRDNGYLNPRFWIDGGVYALLPKVLMVVGSYLIAWLLKMYFPFSWTWSMASGLVAGSSGLFVLRGFYIYDLPQWPFRVLGSSIPELGTSISGSSAFNPIFASVAIPVVLILLLLGHPQWKWFAIGSTIGIATCLGISAVLAPAPTLLWIGSGIGARAFLMVNAFLCLALARLAMKDEGQVA</sequence>
<evidence type="ECO:0000259" key="9">
    <source>
        <dbReference type="Pfam" id="PF00082"/>
    </source>
</evidence>
<reference evidence="11 12" key="1">
    <citation type="submission" date="2021-03" db="EMBL/GenBank/DDBJ databases">
        <title>Metabolic Capacity of the Antarctic Cyanobacterium Phormidium pseudopriestleyi that Sustains Oxygenic Photosynthesis in the Presence of Hydrogen Sulfide.</title>
        <authorList>
            <person name="Lumian J.E."/>
            <person name="Jungblut A.D."/>
            <person name="Dillon M.L."/>
            <person name="Hawes I."/>
            <person name="Doran P.T."/>
            <person name="Mackey T.J."/>
            <person name="Dick G.J."/>
            <person name="Grettenberger C.L."/>
            <person name="Sumner D.Y."/>
        </authorList>
    </citation>
    <scope>NUCLEOTIDE SEQUENCE [LARGE SCALE GENOMIC DNA]</scope>
    <source>
        <strain evidence="11 12">FRX01</strain>
    </source>
</reference>
<dbReference type="PROSITE" id="PS51892">
    <property type="entry name" value="SUBTILASE"/>
    <property type="match status" value="1"/>
</dbReference>
<dbReference type="SUPFAM" id="SSF52743">
    <property type="entry name" value="Subtilisin-like"/>
    <property type="match status" value="1"/>
</dbReference>
<evidence type="ECO:0000256" key="2">
    <source>
        <dbReference type="ARBA" id="ARBA00011073"/>
    </source>
</evidence>
<keyword evidence="12" id="KW-1185">Reference proteome</keyword>
<name>A0ABS3FS31_9CYAN</name>
<comment type="similarity">
    <text evidence="2 7">Belongs to the peptidase S8 family.</text>
</comment>
<keyword evidence="3" id="KW-0964">Secreted</keyword>
<dbReference type="PANTHER" id="PTHR43806:SF11">
    <property type="entry name" value="CEREVISIN-RELATED"/>
    <property type="match status" value="1"/>
</dbReference>
<proteinExistence type="inferred from homology"/>
<dbReference type="InterPro" id="IPR036852">
    <property type="entry name" value="Peptidase_S8/S53_dom_sf"/>
</dbReference>
<dbReference type="PIRSF" id="PIRSF037851">
    <property type="entry name" value="Subtilisin_cyano"/>
    <property type="match status" value="1"/>
</dbReference>
<dbReference type="InterPro" id="IPR050131">
    <property type="entry name" value="Peptidase_S8_subtilisin-like"/>
</dbReference>
<feature type="domain" description="Peptidase S8/S53" evidence="9">
    <location>
        <begin position="135"/>
        <end position="394"/>
    </location>
</feature>
<evidence type="ECO:0000259" key="10">
    <source>
        <dbReference type="Pfam" id="PF19366"/>
    </source>
</evidence>
<dbReference type="Pfam" id="PF00082">
    <property type="entry name" value="Peptidase_S8"/>
    <property type="match status" value="1"/>
</dbReference>
<dbReference type="EMBL" id="JAFLQW010000332">
    <property type="protein sequence ID" value="MBO0349935.1"/>
    <property type="molecule type" value="Genomic_DNA"/>
</dbReference>
<keyword evidence="8" id="KW-0812">Transmembrane</keyword>
<evidence type="ECO:0000256" key="7">
    <source>
        <dbReference type="PROSITE-ProRule" id="PRU01240"/>
    </source>
</evidence>
<dbReference type="InterPro" id="IPR017295">
    <property type="entry name" value="Pept_S8A_subtilisin_cyanobac-1"/>
</dbReference>
<keyword evidence="6 7" id="KW-0720">Serine protease</keyword>
<feature type="active site" description="Charge relay system" evidence="7">
    <location>
        <position position="144"/>
    </location>
</feature>
<keyword evidence="4 7" id="KW-0645">Protease</keyword>
<dbReference type="CDD" id="cd07484">
    <property type="entry name" value="Peptidases_S8_Thermitase_like"/>
    <property type="match status" value="1"/>
</dbReference>
<feature type="transmembrane region" description="Helical" evidence="8">
    <location>
        <begin position="439"/>
        <end position="459"/>
    </location>
</feature>
<dbReference type="RefSeq" id="WP_207088437.1">
    <property type="nucleotide sequence ID" value="NZ_JAFLQW010000332.1"/>
</dbReference>
<feature type="transmembrane region" description="Helical" evidence="8">
    <location>
        <begin position="517"/>
        <end position="536"/>
    </location>
</feature>
<feature type="active site" description="Charge relay system" evidence="7">
    <location>
        <position position="348"/>
    </location>
</feature>
<protein>
    <submittedName>
        <fullName evidence="11">Peptidase S8</fullName>
    </submittedName>
</protein>
<evidence type="ECO:0000256" key="8">
    <source>
        <dbReference type="SAM" id="Phobius"/>
    </source>
</evidence>
<dbReference type="Proteomes" id="UP000664844">
    <property type="component" value="Unassembled WGS sequence"/>
</dbReference>
<dbReference type="InterPro" id="IPR000209">
    <property type="entry name" value="Peptidase_S8/S53_dom"/>
</dbReference>
<comment type="caution">
    <text evidence="11">The sequence shown here is derived from an EMBL/GenBank/DDBJ whole genome shotgun (WGS) entry which is preliminary data.</text>
</comment>
<dbReference type="PROSITE" id="PS00138">
    <property type="entry name" value="SUBTILASE_SER"/>
    <property type="match status" value="1"/>
</dbReference>
<keyword evidence="5 7" id="KW-0378">Hydrolase</keyword>
<evidence type="ECO:0000256" key="3">
    <source>
        <dbReference type="ARBA" id="ARBA00022525"/>
    </source>
</evidence>
<dbReference type="InterPro" id="IPR045986">
    <property type="entry name" value="DUF5942"/>
</dbReference>
<evidence type="ECO:0000313" key="12">
    <source>
        <dbReference type="Proteomes" id="UP000664844"/>
    </source>
</evidence>
<dbReference type="Pfam" id="PF19366">
    <property type="entry name" value="DUF5942"/>
    <property type="match status" value="1"/>
</dbReference>
<dbReference type="InterPro" id="IPR023828">
    <property type="entry name" value="Peptidase_S8_Ser-AS"/>
</dbReference>
<dbReference type="Gene3D" id="3.40.50.200">
    <property type="entry name" value="Peptidase S8/S53 domain"/>
    <property type="match status" value="1"/>
</dbReference>
<feature type="transmembrane region" description="Helical" evidence="8">
    <location>
        <begin position="471"/>
        <end position="491"/>
    </location>
</feature>
<evidence type="ECO:0000313" key="11">
    <source>
        <dbReference type="EMBL" id="MBO0349935.1"/>
    </source>
</evidence>
<evidence type="ECO:0000256" key="4">
    <source>
        <dbReference type="ARBA" id="ARBA00022670"/>
    </source>
</evidence>
<evidence type="ECO:0000256" key="5">
    <source>
        <dbReference type="ARBA" id="ARBA00022801"/>
    </source>
</evidence>
<evidence type="ECO:0000256" key="1">
    <source>
        <dbReference type="ARBA" id="ARBA00004613"/>
    </source>
</evidence>
<gene>
    <name evidence="11" type="ORF">J0895_12585</name>
</gene>
<comment type="subcellular location">
    <subcellularLocation>
        <location evidence="1">Secreted</location>
    </subcellularLocation>
</comment>
<dbReference type="InterPro" id="IPR015500">
    <property type="entry name" value="Peptidase_S8_subtilisin-rel"/>
</dbReference>
<dbReference type="PANTHER" id="PTHR43806">
    <property type="entry name" value="PEPTIDASE S8"/>
    <property type="match status" value="1"/>
</dbReference>
<feature type="transmembrane region" description="Helical" evidence="8">
    <location>
        <begin position="543"/>
        <end position="562"/>
    </location>
</feature>
<feature type="transmembrane region" description="Helical" evidence="8">
    <location>
        <begin position="568"/>
        <end position="592"/>
    </location>
</feature>